<evidence type="ECO:0000313" key="1">
    <source>
        <dbReference type="EMBL" id="MBA6142311.1"/>
    </source>
</evidence>
<sequence>MKKSEKPNICSKCHRIHSPATSSIAVGRFRPDGPTGYVAREVAGAPLRDTREQATADFCHHWQPIASAPLDGTEVLLASIGQTFDGVPIPDRVTMGHYTVGDELLKHVGDCGGVCRCPEYEDIEPFWMSWDGGFTDENPPTHWMPLPAPPTE</sequence>
<proteinExistence type="predicted"/>
<evidence type="ECO:0008006" key="3">
    <source>
        <dbReference type="Google" id="ProtNLM"/>
    </source>
</evidence>
<dbReference type="Proteomes" id="UP000590738">
    <property type="component" value="Unassembled WGS sequence"/>
</dbReference>
<dbReference type="EMBL" id="JACGCZ010000009">
    <property type="protein sequence ID" value="MBA6142311.1"/>
    <property type="molecule type" value="Genomic_DNA"/>
</dbReference>
<dbReference type="RefSeq" id="WP_182333820.1">
    <property type="nucleotide sequence ID" value="NZ_JACGCZ010000009.1"/>
</dbReference>
<dbReference type="AlphaFoldDB" id="A0A7W2LK04"/>
<name>A0A7W2LK04_9PSED</name>
<evidence type="ECO:0000313" key="2">
    <source>
        <dbReference type="Proteomes" id="UP000590738"/>
    </source>
</evidence>
<protein>
    <recommendedName>
        <fullName evidence="3">DUF551 domain-containing protein</fullName>
    </recommendedName>
</protein>
<accession>A0A7W2LK04</accession>
<comment type="caution">
    <text evidence="1">The sequence shown here is derived from an EMBL/GenBank/DDBJ whole genome shotgun (WGS) entry which is preliminary data.</text>
</comment>
<organism evidence="1 2">
    <name type="scientific">Pseudomonas juntendi</name>
    <dbReference type="NCBI Taxonomy" id="2666183"/>
    <lineage>
        <taxon>Bacteria</taxon>
        <taxon>Pseudomonadati</taxon>
        <taxon>Pseudomonadota</taxon>
        <taxon>Gammaproteobacteria</taxon>
        <taxon>Pseudomonadales</taxon>
        <taxon>Pseudomonadaceae</taxon>
        <taxon>Pseudomonas</taxon>
    </lineage>
</organism>
<gene>
    <name evidence="1" type="ORF">H4B97_07465</name>
</gene>
<reference evidence="1 2" key="1">
    <citation type="submission" date="2020-07" db="EMBL/GenBank/DDBJ databases">
        <title>Diversity of carbapenemase encoding genes among Pseudomonas putida group clinical isolates in a tertiary Brazilian hospital.</title>
        <authorList>
            <person name="Alberto-Lei F."/>
            <person name="Nodari C.S."/>
            <person name="Streling A.P."/>
            <person name="Paulino J.T."/>
            <person name="Bessa-Neto F.O."/>
            <person name="Cayo R."/>
            <person name="Gales A.C."/>
        </authorList>
    </citation>
    <scope>NUCLEOTIDE SEQUENCE [LARGE SCALE GENOMIC DNA]</scope>
    <source>
        <strain evidence="1 2">12273</strain>
    </source>
</reference>